<dbReference type="InterPro" id="IPR002656">
    <property type="entry name" value="Acyl_transf_3_dom"/>
</dbReference>
<reference evidence="3 4" key="1">
    <citation type="submission" date="2015-10" db="EMBL/GenBank/DDBJ databases">
        <authorList>
            <person name="Gilbert D.G."/>
        </authorList>
    </citation>
    <scope>NUCLEOTIDE SEQUENCE [LARGE SCALE GENOMIC DNA]</scope>
    <source>
        <strain evidence="3 4">NRRL B-16712</strain>
    </source>
</reference>
<dbReference type="GO" id="GO:0016747">
    <property type="term" value="F:acyltransferase activity, transferring groups other than amino-acyl groups"/>
    <property type="evidence" value="ECO:0007669"/>
    <property type="project" value="InterPro"/>
</dbReference>
<dbReference type="RefSeq" id="WP_067684006.1">
    <property type="nucleotide sequence ID" value="NZ_LLZH01000001.1"/>
</dbReference>
<gene>
    <name evidence="3" type="ORF">ADL15_00955</name>
</gene>
<feature type="transmembrane region" description="Helical" evidence="1">
    <location>
        <begin position="222"/>
        <end position="244"/>
    </location>
</feature>
<organism evidence="3 4">
    <name type="scientific">Actinoplanes awajinensis subsp. mycoplanecinus</name>
    <dbReference type="NCBI Taxonomy" id="135947"/>
    <lineage>
        <taxon>Bacteria</taxon>
        <taxon>Bacillati</taxon>
        <taxon>Actinomycetota</taxon>
        <taxon>Actinomycetes</taxon>
        <taxon>Micromonosporales</taxon>
        <taxon>Micromonosporaceae</taxon>
        <taxon>Actinoplanes</taxon>
    </lineage>
</organism>
<dbReference type="OrthoDB" id="5171428at2"/>
<keyword evidence="1" id="KW-1133">Transmembrane helix</keyword>
<dbReference type="AlphaFoldDB" id="A0A0X3VCY9"/>
<name>A0A0X3VCY9_9ACTN</name>
<dbReference type="EMBL" id="LLZH01000001">
    <property type="protein sequence ID" value="KUL42474.1"/>
    <property type="molecule type" value="Genomic_DNA"/>
</dbReference>
<feature type="transmembrane region" description="Helical" evidence="1">
    <location>
        <begin position="256"/>
        <end position="275"/>
    </location>
</feature>
<keyword evidence="1" id="KW-0472">Membrane</keyword>
<keyword evidence="4" id="KW-1185">Reference proteome</keyword>
<evidence type="ECO:0000313" key="4">
    <source>
        <dbReference type="Proteomes" id="UP000053244"/>
    </source>
</evidence>
<sequence length="396" mass="42541">MRNRYLDLLRAIATVRVVIYHLTGWTALTIVFPAMSVMFALAGSLMAASLDRFGVWAVERRLRRLLPSLWVLALLIAVPAMLIAGTPFDVHLLLWGFPIVDPQATGWWMAALSHAWYLRDFLWFVLLSPLLLPVFRRFPLVTVLIPYGVLVVLELSGAKLPAIARDLALYGGAWLLGFAHHDGWLTRIPRRRLFGIAAALALPGLAWIATHPSGRGYDLNDIPIGNALWSAAFVLVALSCSPMVRNHRVLTVLNSRALSIYLWHIPILVGVTQFGERHGLPIAGPVGLGWRFVALVGLLGVALALFGWVEDVAGGRRPALLPGRRLPVPVPVSPAPVSAGPASVLPSRAGTSVLPVREGASVLPVREGASVLPVREGASAGLASEGADGQVAAARA</sequence>
<keyword evidence="3" id="KW-0012">Acyltransferase</keyword>
<protein>
    <submittedName>
        <fullName evidence="3">Acyltransferase</fullName>
    </submittedName>
</protein>
<feature type="transmembrane region" description="Helical" evidence="1">
    <location>
        <begin position="25"/>
        <end position="48"/>
    </location>
</feature>
<evidence type="ECO:0000256" key="1">
    <source>
        <dbReference type="SAM" id="Phobius"/>
    </source>
</evidence>
<accession>A0A0X3VCY9</accession>
<evidence type="ECO:0000259" key="2">
    <source>
        <dbReference type="Pfam" id="PF01757"/>
    </source>
</evidence>
<feature type="domain" description="Acyltransferase 3" evidence="2">
    <location>
        <begin position="3"/>
        <end position="305"/>
    </location>
</feature>
<keyword evidence="3" id="KW-0808">Transferase</keyword>
<feature type="transmembrane region" description="Helical" evidence="1">
    <location>
        <begin position="69"/>
        <end position="86"/>
    </location>
</feature>
<dbReference type="Proteomes" id="UP000053244">
    <property type="component" value="Unassembled WGS sequence"/>
</dbReference>
<keyword evidence="1" id="KW-0812">Transmembrane</keyword>
<feature type="transmembrane region" description="Helical" evidence="1">
    <location>
        <begin position="193"/>
        <end position="210"/>
    </location>
</feature>
<dbReference type="Pfam" id="PF01757">
    <property type="entry name" value="Acyl_transf_3"/>
    <property type="match status" value="1"/>
</dbReference>
<proteinExistence type="predicted"/>
<feature type="transmembrane region" description="Helical" evidence="1">
    <location>
        <begin position="287"/>
        <end position="309"/>
    </location>
</feature>
<comment type="caution">
    <text evidence="3">The sequence shown here is derived from an EMBL/GenBank/DDBJ whole genome shotgun (WGS) entry which is preliminary data.</text>
</comment>
<evidence type="ECO:0000313" key="3">
    <source>
        <dbReference type="EMBL" id="KUL42474.1"/>
    </source>
</evidence>